<dbReference type="SUPFAM" id="SSF52283">
    <property type="entry name" value="Formate/glycerate dehydrogenase catalytic domain-like"/>
    <property type="match status" value="1"/>
</dbReference>
<dbReference type="Gene3D" id="3.40.50.720">
    <property type="entry name" value="NAD(P)-binding Rossmann-like Domain"/>
    <property type="match status" value="2"/>
</dbReference>
<evidence type="ECO:0000256" key="3">
    <source>
        <dbReference type="ARBA" id="ARBA00023027"/>
    </source>
</evidence>
<comment type="caution">
    <text evidence="7">The sequence shown here is derived from an EMBL/GenBank/DDBJ whole genome shotgun (WGS) entry which is preliminary data.</text>
</comment>
<dbReference type="PROSITE" id="PS00670">
    <property type="entry name" value="D_2_HYDROXYACID_DH_2"/>
    <property type="match status" value="1"/>
</dbReference>
<evidence type="ECO:0000256" key="2">
    <source>
        <dbReference type="ARBA" id="ARBA00023002"/>
    </source>
</evidence>
<dbReference type="EMBL" id="WWCL01000004">
    <property type="protein sequence ID" value="MYN47164.1"/>
    <property type="molecule type" value="Genomic_DNA"/>
</dbReference>
<dbReference type="AlphaFoldDB" id="A0A845I0N2"/>
<protein>
    <submittedName>
        <fullName evidence="7">2-hydroxyacid dehydrogenase</fullName>
    </submittedName>
</protein>
<dbReference type="PANTHER" id="PTHR43026:SF1">
    <property type="entry name" value="2-HYDROXYACID DEHYDROGENASE HOMOLOG 1-RELATED"/>
    <property type="match status" value="1"/>
</dbReference>
<comment type="similarity">
    <text evidence="1 4">Belongs to the D-isomer specific 2-hydroxyacid dehydrogenase family.</text>
</comment>
<dbReference type="InterPro" id="IPR006139">
    <property type="entry name" value="D-isomer_2_OHA_DH_cat_dom"/>
</dbReference>
<evidence type="ECO:0000256" key="1">
    <source>
        <dbReference type="ARBA" id="ARBA00005854"/>
    </source>
</evidence>
<dbReference type="InterPro" id="IPR058205">
    <property type="entry name" value="D-LDH-like"/>
</dbReference>
<dbReference type="GO" id="GO:0051287">
    <property type="term" value="F:NAD binding"/>
    <property type="evidence" value="ECO:0007669"/>
    <property type="project" value="InterPro"/>
</dbReference>
<name>A0A845I0N2_9BURK</name>
<gene>
    <name evidence="7" type="ORF">GTP23_19155</name>
</gene>
<dbReference type="RefSeq" id="WP_161036568.1">
    <property type="nucleotide sequence ID" value="NZ_WWCL01000004.1"/>
</dbReference>
<proteinExistence type="inferred from homology"/>
<dbReference type="Proteomes" id="UP000444316">
    <property type="component" value="Unassembled WGS sequence"/>
</dbReference>
<keyword evidence="2 4" id="KW-0560">Oxidoreductase</keyword>
<evidence type="ECO:0000256" key="4">
    <source>
        <dbReference type="RuleBase" id="RU003719"/>
    </source>
</evidence>
<dbReference type="InterPro" id="IPR029753">
    <property type="entry name" value="D-isomer_DH_CS"/>
</dbReference>
<evidence type="ECO:0000259" key="5">
    <source>
        <dbReference type="Pfam" id="PF00389"/>
    </source>
</evidence>
<keyword evidence="8" id="KW-1185">Reference proteome</keyword>
<dbReference type="PANTHER" id="PTHR43026">
    <property type="entry name" value="2-HYDROXYACID DEHYDROGENASE HOMOLOG 1-RELATED"/>
    <property type="match status" value="1"/>
</dbReference>
<sequence>MKLAVYSAQPYDRRFLDEARQNFAGGGVDAVYFSDALTLDTVPLAQGCTAVCVFVNDQLDAQVLAALHASGVRAVLLRCAGFNNVDLQAGHALGLFMARVPAYAPEAVAEHALAMVMTLNRHTHRAYARVREGNFSLDGLLGMTLHGKTVGIVGAGQIGAAAARIFHGMGCQVLISDPMPLPHLAAVAHHVELAELLASADIVSLHCPLMDSTRHMINADSLARMKTGAMLVNTSRGGLIDTAAVIEALKSRQLGALAIDVYEQEASLFFHDHSSDIIADDVFQRLLTFPNVLVTGHQGFFTIEAMREIASVTFDNLACYIQHRPCPNLLPAGIAATSPAPTPAASLIATSAPSAYTEAASIAPKK</sequence>
<evidence type="ECO:0000259" key="6">
    <source>
        <dbReference type="Pfam" id="PF02826"/>
    </source>
</evidence>
<dbReference type="Pfam" id="PF00389">
    <property type="entry name" value="2-Hacid_dh"/>
    <property type="match status" value="1"/>
</dbReference>
<dbReference type="Pfam" id="PF02826">
    <property type="entry name" value="2-Hacid_dh_C"/>
    <property type="match status" value="1"/>
</dbReference>
<dbReference type="GO" id="GO:0008720">
    <property type="term" value="F:D-lactate dehydrogenase (NAD+) activity"/>
    <property type="evidence" value="ECO:0007669"/>
    <property type="project" value="TreeGrafter"/>
</dbReference>
<keyword evidence="3" id="KW-0520">NAD</keyword>
<dbReference type="SUPFAM" id="SSF51735">
    <property type="entry name" value="NAD(P)-binding Rossmann-fold domains"/>
    <property type="match status" value="1"/>
</dbReference>
<organism evidence="7 8">
    <name type="scientific">Duganella fentianensis</name>
    <dbReference type="NCBI Taxonomy" id="2692177"/>
    <lineage>
        <taxon>Bacteria</taxon>
        <taxon>Pseudomonadati</taxon>
        <taxon>Pseudomonadota</taxon>
        <taxon>Betaproteobacteria</taxon>
        <taxon>Burkholderiales</taxon>
        <taxon>Oxalobacteraceae</taxon>
        <taxon>Telluria group</taxon>
        <taxon>Duganella</taxon>
    </lineage>
</organism>
<evidence type="ECO:0000313" key="7">
    <source>
        <dbReference type="EMBL" id="MYN47164.1"/>
    </source>
</evidence>
<dbReference type="InterPro" id="IPR036291">
    <property type="entry name" value="NAD(P)-bd_dom_sf"/>
</dbReference>
<feature type="domain" description="D-isomer specific 2-hydroxyacid dehydrogenase catalytic" evidence="5">
    <location>
        <begin position="5"/>
        <end position="329"/>
    </location>
</feature>
<dbReference type="CDD" id="cd12183">
    <property type="entry name" value="LDH_like_2"/>
    <property type="match status" value="1"/>
</dbReference>
<reference evidence="7" key="1">
    <citation type="submission" date="2019-12" db="EMBL/GenBank/DDBJ databases">
        <title>Novel species isolated from a subtropical stream in China.</title>
        <authorList>
            <person name="Lu H."/>
        </authorList>
    </citation>
    <scope>NUCLEOTIDE SEQUENCE [LARGE SCALE GENOMIC DNA]</scope>
    <source>
        <strain evidence="7">FT93W</strain>
    </source>
</reference>
<feature type="domain" description="D-isomer specific 2-hydroxyacid dehydrogenase NAD-binding" evidence="6">
    <location>
        <begin position="113"/>
        <end position="299"/>
    </location>
</feature>
<dbReference type="PROSITE" id="PS00671">
    <property type="entry name" value="D_2_HYDROXYACID_DH_3"/>
    <property type="match status" value="1"/>
</dbReference>
<dbReference type="InterPro" id="IPR006140">
    <property type="entry name" value="D-isomer_DH_NAD-bd"/>
</dbReference>
<evidence type="ECO:0000313" key="8">
    <source>
        <dbReference type="Proteomes" id="UP000444316"/>
    </source>
</evidence>
<accession>A0A845I0N2</accession>